<dbReference type="GO" id="GO:0016020">
    <property type="term" value="C:membrane"/>
    <property type="evidence" value="ECO:0007669"/>
    <property type="project" value="UniProtKB-SubCell"/>
</dbReference>
<dbReference type="GO" id="GO:0055037">
    <property type="term" value="C:recycling endosome"/>
    <property type="evidence" value="ECO:0007669"/>
    <property type="project" value="UniProtKB-SubCell"/>
</dbReference>
<proteinExistence type="inferred from homology"/>
<evidence type="ECO:0000256" key="8">
    <source>
        <dbReference type="ARBA" id="ARBA00007743"/>
    </source>
</evidence>
<dbReference type="InterPro" id="IPR008590">
    <property type="entry name" value="TMEM_230/134"/>
</dbReference>
<keyword evidence="12" id="KW-0770">Synapse</keyword>
<evidence type="ECO:0000256" key="3">
    <source>
        <dbReference type="ARBA" id="ARBA00004234"/>
    </source>
</evidence>
<dbReference type="InterPro" id="IPR044234">
    <property type="entry name" value="TMEM230"/>
</dbReference>
<protein>
    <recommendedName>
        <fullName evidence="17">Transmembrane protein 230</fullName>
    </recommendedName>
</protein>
<feature type="transmembrane region" description="Helical" evidence="18">
    <location>
        <begin position="32"/>
        <end position="53"/>
    </location>
</feature>
<evidence type="ECO:0000256" key="7">
    <source>
        <dbReference type="ARBA" id="ARBA00004603"/>
    </source>
</evidence>
<evidence type="ECO:0000256" key="13">
    <source>
        <dbReference type="ARBA" id="ARBA00023034"/>
    </source>
</evidence>
<comment type="subcellular location">
    <subcellularLocation>
        <location evidence="5">Cytoplasmic vesicle</location>
        <location evidence="5">Autophagosome</location>
    </subcellularLocation>
    <subcellularLocation>
        <location evidence="3">Cytoplasmic vesicle</location>
        <location evidence="3">Secretory vesicle</location>
        <location evidence="3">Synaptic vesicle</location>
    </subcellularLocation>
    <subcellularLocation>
        <location evidence="4">Early endosome</location>
    </subcellularLocation>
    <subcellularLocation>
        <location evidence="6">Golgi apparatus</location>
        <location evidence="6">trans-Golgi network</location>
    </subcellularLocation>
    <subcellularLocation>
        <location evidence="7">Late endosome</location>
    </subcellularLocation>
    <subcellularLocation>
        <location evidence="1">Membrane</location>
        <topology evidence="1">Multi-pass membrane protein</topology>
    </subcellularLocation>
    <subcellularLocation>
        <location evidence="2">Recycling endosome</location>
    </subcellularLocation>
</comment>
<dbReference type="Proteomes" id="UP000827889">
    <property type="component" value="Chromosome 4"/>
</dbReference>
<evidence type="ECO:0000256" key="15">
    <source>
        <dbReference type="ARBA" id="ARBA00023329"/>
    </source>
</evidence>
<accession>A0A8B8PLI1</accession>
<dbReference type="GeneID" id="115744512"/>
<dbReference type="PANTHER" id="PTHR15664">
    <property type="entry name" value="C20ORF30 PROTEIN"/>
    <property type="match status" value="1"/>
</dbReference>
<dbReference type="RefSeq" id="XP_030535589.1">
    <property type="nucleotide sequence ID" value="XM_030679729.2"/>
</dbReference>
<evidence type="ECO:0000313" key="19">
    <source>
        <dbReference type="Proteomes" id="UP000827889"/>
    </source>
</evidence>
<reference evidence="20" key="1">
    <citation type="submission" date="2025-08" db="UniProtKB">
        <authorList>
            <consortium name="RefSeq"/>
        </authorList>
    </citation>
    <scope>IDENTIFICATION</scope>
    <source>
        <tissue evidence="20">Leaf</tissue>
    </source>
</reference>
<keyword evidence="13" id="KW-0333">Golgi apparatus</keyword>
<evidence type="ECO:0000256" key="6">
    <source>
        <dbReference type="ARBA" id="ARBA00004601"/>
    </source>
</evidence>
<dbReference type="PANTHER" id="PTHR15664:SF6">
    <property type="entry name" value="TRANSMEMBRANE PROTEIN 230"/>
    <property type="match status" value="1"/>
</dbReference>
<dbReference type="GO" id="GO:0005794">
    <property type="term" value="C:Golgi apparatus"/>
    <property type="evidence" value="ECO:0007669"/>
    <property type="project" value="UniProtKB-SubCell"/>
</dbReference>
<evidence type="ECO:0000256" key="1">
    <source>
        <dbReference type="ARBA" id="ARBA00004141"/>
    </source>
</evidence>
<evidence type="ECO:0000256" key="9">
    <source>
        <dbReference type="ARBA" id="ARBA00022692"/>
    </source>
</evidence>
<keyword evidence="11 18" id="KW-1133">Transmembrane helix</keyword>
<keyword evidence="15" id="KW-0968">Cytoplasmic vesicle</keyword>
<evidence type="ECO:0000256" key="12">
    <source>
        <dbReference type="ARBA" id="ARBA00023018"/>
    </source>
</evidence>
<dbReference type="Pfam" id="PF05915">
    <property type="entry name" value="TMEM_230_134"/>
    <property type="match status" value="1"/>
</dbReference>
<dbReference type="OrthoDB" id="5597044at2759"/>
<evidence type="ECO:0000256" key="11">
    <source>
        <dbReference type="ARBA" id="ARBA00022989"/>
    </source>
</evidence>
<evidence type="ECO:0000256" key="2">
    <source>
        <dbReference type="ARBA" id="ARBA00004172"/>
    </source>
</evidence>
<evidence type="ECO:0000256" key="14">
    <source>
        <dbReference type="ARBA" id="ARBA00023136"/>
    </source>
</evidence>
<comment type="function">
    <text evidence="16">Involved in trafficking and recycling of synaptic vesicles.</text>
</comment>
<keyword evidence="14 18" id="KW-0472">Membrane</keyword>
<name>A0A8B8PLI1_9MYRT</name>
<evidence type="ECO:0000256" key="4">
    <source>
        <dbReference type="ARBA" id="ARBA00004412"/>
    </source>
</evidence>
<comment type="similarity">
    <text evidence="8">Belongs to the TMEM134/TMEM230 family.</text>
</comment>
<keyword evidence="10" id="KW-0967">Endosome</keyword>
<dbReference type="AlphaFoldDB" id="A0A8B8PLI1"/>
<sequence>MAYVDHAFSISDEDMMMDSPYAVNSRPPIKEIALAVSLLVVGTLGIVLGVLMASYRVGGDRTHGVFFAILGSILFIPGFYYTRIAYYAYKGYKGFSFANIPAV</sequence>
<feature type="transmembrane region" description="Helical" evidence="18">
    <location>
        <begin position="65"/>
        <end position="89"/>
    </location>
</feature>
<evidence type="ECO:0000256" key="5">
    <source>
        <dbReference type="ARBA" id="ARBA00004419"/>
    </source>
</evidence>
<evidence type="ECO:0000256" key="18">
    <source>
        <dbReference type="SAM" id="Phobius"/>
    </source>
</evidence>
<evidence type="ECO:0000256" key="17">
    <source>
        <dbReference type="ARBA" id="ARBA00024088"/>
    </source>
</evidence>
<dbReference type="GO" id="GO:0005769">
    <property type="term" value="C:early endosome"/>
    <property type="evidence" value="ECO:0007669"/>
    <property type="project" value="UniProtKB-SubCell"/>
</dbReference>
<dbReference type="GO" id="GO:0005776">
    <property type="term" value="C:autophagosome"/>
    <property type="evidence" value="ECO:0007669"/>
    <property type="project" value="UniProtKB-SubCell"/>
</dbReference>
<evidence type="ECO:0000256" key="16">
    <source>
        <dbReference type="ARBA" id="ARBA00024003"/>
    </source>
</evidence>
<dbReference type="GO" id="GO:0005770">
    <property type="term" value="C:late endosome"/>
    <property type="evidence" value="ECO:0007669"/>
    <property type="project" value="UniProtKB-SubCell"/>
</dbReference>
<organism evidence="19 20">
    <name type="scientific">Rhodamnia argentea</name>
    <dbReference type="NCBI Taxonomy" id="178133"/>
    <lineage>
        <taxon>Eukaryota</taxon>
        <taxon>Viridiplantae</taxon>
        <taxon>Streptophyta</taxon>
        <taxon>Embryophyta</taxon>
        <taxon>Tracheophyta</taxon>
        <taxon>Spermatophyta</taxon>
        <taxon>Magnoliopsida</taxon>
        <taxon>eudicotyledons</taxon>
        <taxon>Gunneridae</taxon>
        <taxon>Pentapetalae</taxon>
        <taxon>rosids</taxon>
        <taxon>malvids</taxon>
        <taxon>Myrtales</taxon>
        <taxon>Myrtaceae</taxon>
        <taxon>Myrtoideae</taxon>
        <taxon>Myrteae</taxon>
        <taxon>Australasian group</taxon>
        <taxon>Rhodamnia</taxon>
    </lineage>
</organism>
<gene>
    <name evidence="20" type="primary">LOC115744512</name>
</gene>
<dbReference type="KEGG" id="rarg:115744512"/>
<keyword evidence="9 18" id="KW-0812">Transmembrane</keyword>
<keyword evidence="19" id="KW-1185">Reference proteome</keyword>
<evidence type="ECO:0000256" key="10">
    <source>
        <dbReference type="ARBA" id="ARBA00022753"/>
    </source>
</evidence>
<evidence type="ECO:0000313" key="20">
    <source>
        <dbReference type="RefSeq" id="XP_030535589.1"/>
    </source>
</evidence>